<dbReference type="PANTHER" id="PTHR11707:SF28">
    <property type="entry name" value="60 KDA LYSOPHOSPHOLIPASE"/>
    <property type="match status" value="1"/>
</dbReference>
<dbReference type="Proteomes" id="UP000886741">
    <property type="component" value="Unassembled WGS sequence"/>
</dbReference>
<comment type="caution">
    <text evidence="11">The sequence shown here is derived from an EMBL/GenBank/DDBJ whole genome shotgun (WGS) entry which is preliminary data.</text>
</comment>
<dbReference type="GO" id="GO:0006520">
    <property type="term" value="P:amino acid metabolic process"/>
    <property type="evidence" value="ECO:0007669"/>
    <property type="project" value="InterPro"/>
</dbReference>
<dbReference type="PROSITE" id="PS00917">
    <property type="entry name" value="ASN_GLN_ASE_2"/>
    <property type="match status" value="1"/>
</dbReference>
<dbReference type="SUPFAM" id="SSF53774">
    <property type="entry name" value="Glutaminase/Asparaginase"/>
    <property type="match status" value="1"/>
</dbReference>
<keyword evidence="3" id="KW-0378">Hydrolase</keyword>
<dbReference type="PANTHER" id="PTHR11707">
    <property type="entry name" value="L-ASPARAGINASE"/>
    <property type="match status" value="1"/>
</dbReference>
<dbReference type="InterPro" id="IPR036152">
    <property type="entry name" value="Asp/glu_Ase-like_sf"/>
</dbReference>
<proteinExistence type="inferred from homology"/>
<evidence type="ECO:0000259" key="10">
    <source>
        <dbReference type="Pfam" id="PF17763"/>
    </source>
</evidence>
<dbReference type="PRINTS" id="PR00139">
    <property type="entry name" value="ASNGLNASE"/>
</dbReference>
<dbReference type="InterPro" id="IPR041725">
    <property type="entry name" value="L-asparaginase_I"/>
</dbReference>
<comment type="catalytic activity">
    <reaction evidence="4">
        <text>L-asparagine + H2O = L-aspartate + NH4(+)</text>
        <dbReference type="Rhea" id="RHEA:21016"/>
        <dbReference type="ChEBI" id="CHEBI:15377"/>
        <dbReference type="ChEBI" id="CHEBI:28938"/>
        <dbReference type="ChEBI" id="CHEBI:29991"/>
        <dbReference type="ChEBI" id="CHEBI:58048"/>
        <dbReference type="EC" id="3.5.1.1"/>
    </reaction>
</comment>
<evidence type="ECO:0000256" key="2">
    <source>
        <dbReference type="ARBA" id="ARBA00012920"/>
    </source>
</evidence>
<name>A0A9D1F864_9FIRM</name>
<feature type="domain" description="L-asparaginase N-terminal" evidence="9">
    <location>
        <begin position="3"/>
        <end position="182"/>
    </location>
</feature>
<evidence type="ECO:0000256" key="5">
    <source>
        <dbReference type="PIRSR" id="PIRSR001220-1"/>
    </source>
</evidence>
<dbReference type="InterPro" id="IPR037152">
    <property type="entry name" value="L-asparaginase_N_sf"/>
</dbReference>
<dbReference type="PIRSF" id="PIRSF001220">
    <property type="entry name" value="L-ASNase_gatD"/>
    <property type="match status" value="1"/>
</dbReference>
<dbReference type="AlphaFoldDB" id="A0A9D1F864"/>
<dbReference type="FunFam" id="3.40.50.1170:FF:000001">
    <property type="entry name" value="L-asparaginase 2"/>
    <property type="match status" value="1"/>
</dbReference>
<evidence type="ECO:0000256" key="1">
    <source>
        <dbReference type="ARBA" id="ARBA00010518"/>
    </source>
</evidence>
<dbReference type="GO" id="GO:0004067">
    <property type="term" value="F:asparaginase activity"/>
    <property type="evidence" value="ECO:0007669"/>
    <property type="project" value="UniProtKB-UniRule"/>
</dbReference>
<feature type="binding site" evidence="6">
    <location>
        <begin position="85"/>
        <end position="86"/>
    </location>
    <ligand>
        <name>substrate</name>
    </ligand>
</feature>
<evidence type="ECO:0000313" key="12">
    <source>
        <dbReference type="Proteomes" id="UP000886741"/>
    </source>
</evidence>
<dbReference type="Pfam" id="PF00710">
    <property type="entry name" value="Asparaginase"/>
    <property type="match status" value="1"/>
</dbReference>
<dbReference type="EMBL" id="DVJJ01000012">
    <property type="protein sequence ID" value="HIS63836.1"/>
    <property type="molecule type" value="Genomic_DNA"/>
</dbReference>
<dbReference type="PIRSF" id="PIRSF500176">
    <property type="entry name" value="L_ASNase"/>
    <property type="match status" value="1"/>
</dbReference>
<feature type="binding site" evidence="6">
    <location>
        <position position="54"/>
    </location>
    <ligand>
        <name>substrate</name>
    </ligand>
</feature>
<protein>
    <recommendedName>
        <fullName evidence="2">asparaginase</fullName>
        <ecNumber evidence="2">3.5.1.1</ecNumber>
    </recommendedName>
</protein>
<evidence type="ECO:0000256" key="6">
    <source>
        <dbReference type="PIRSR" id="PIRSR001220-2"/>
    </source>
</evidence>
<reference evidence="11" key="2">
    <citation type="journal article" date="2021" name="PeerJ">
        <title>Extensive microbial diversity within the chicken gut microbiome revealed by metagenomics and culture.</title>
        <authorList>
            <person name="Gilroy R."/>
            <person name="Ravi A."/>
            <person name="Getino M."/>
            <person name="Pursley I."/>
            <person name="Horton D.L."/>
            <person name="Alikhan N.F."/>
            <person name="Baker D."/>
            <person name="Gharbi K."/>
            <person name="Hall N."/>
            <person name="Watson M."/>
            <person name="Adriaenssens E.M."/>
            <person name="Foster-Nyarko E."/>
            <person name="Jarju S."/>
            <person name="Secka A."/>
            <person name="Antonio M."/>
            <person name="Oren A."/>
            <person name="Chaudhuri R.R."/>
            <person name="La Ragione R."/>
            <person name="Hildebrand F."/>
            <person name="Pallen M.J."/>
        </authorList>
    </citation>
    <scope>NUCLEOTIDE SEQUENCE</scope>
    <source>
        <strain evidence="11">ChiBcec16-1751</strain>
    </source>
</reference>
<dbReference type="EC" id="3.5.1.1" evidence="2"/>
<dbReference type="SFLD" id="SFLDS00057">
    <property type="entry name" value="Glutaminase/Asparaginase"/>
    <property type="match status" value="1"/>
</dbReference>
<evidence type="ECO:0000259" key="9">
    <source>
        <dbReference type="Pfam" id="PF00710"/>
    </source>
</evidence>
<dbReference type="PROSITE" id="PS00144">
    <property type="entry name" value="ASN_GLN_ASE_1"/>
    <property type="match status" value="1"/>
</dbReference>
<feature type="active site" evidence="7">
    <location>
        <position position="12"/>
    </location>
</feature>
<sequence length="334" mass="37180">MKRVLLIATGGTIASTPTEHGLVPGITSRELYESVPEAQNFCTIDTVQLLNIDSTNVQPEQWLLMAATIEEHYNDYDGFVITHGTDTMAYTSAALSYLIQQSNKPIVLTGAQKPLMDPITDAKKNLLDSLCFACQERCGGVFVVFSGRAILGTRAKKLKTKSYAAFSSINYPEVALIDQGRIFQYVTFHHTEPVRFYHKLLPEVFLLKLIPGMDPAILDYIGAHYRALVIESYGAGGLPFAHQRNFLDRLQTLKERGCHVVVATQAMLEGSDLGVYEVGRKAMAAYDVLQAHDMTIEAAVTKLMWLLGQDLPYEELRRQFNTPVAQDLLNCIET</sequence>
<comment type="similarity">
    <text evidence="1">Belongs to the asparaginase 1 family.</text>
</comment>
<dbReference type="InterPro" id="IPR040919">
    <property type="entry name" value="Asparaginase_C"/>
</dbReference>
<dbReference type="InterPro" id="IPR020827">
    <property type="entry name" value="Asparaginase/glutaminase_AS1"/>
</dbReference>
<evidence type="ECO:0000256" key="7">
    <source>
        <dbReference type="PROSITE-ProRule" id="PRU10099"/>
    </source>
</evidence>
<dbReference type="InterPro" id="IPR027474">
    <property type="entry name" value="L-asparaginase_N"/>
</dbReference>
<dbReference type="NCBIfam" id="TIGR00519">
    <property type="entry name" value="asnASE_I"/>
    <property type="match status" value="1"/>
</dbReference>
<gene>
    <name evidence="11" type="ORF">IAA83_00510</name>
</gene>
<feature type="active site" description="O-isoaspartyl threonine intermediate" evidence="5">
    <location>
        <position position="12"/>
    </location>
</feature>
<dbReference type="InterPro" id="IPR006033">
    <property type="entry name" value="AsnA_fam"/>
</dbReference>
<evidence type="ECO:0000256" key="3">
    <source>
        <dbReference type="ARBA" id="ARBA00022801"/>
    </source>
</evidence>
<dbReference type="SMART" id="SM00870">
    <property type="entry name" value="Asparaginase"/>
    <property type="match status" value="1"/>
</dbReference>
<dbReference type="Pfam" id="PF17763">
    <property type="entry name" value="Asparaginase_C"/>
    <property type="match status" value="1"/>
</dbReference>
<feature type="domain" description="Asparaginase/glutaminase C-terminal" evidence="10">
    <location>
        <begin position="204"/>
        <end position="320"/>
    </location>
</feature>
<reference evidence="11" key="1">
    <citation type="submission" date="2020-10" db="EMBL/GenBank/DDBJ databases">
        <authorList>
            <person name="Gilroy R."/>
        </authorList>
    </citation>
    <scope>NUCLEOTIDE SEQUENCE</scope>
    <source>
        <strain evidence="11">ChiBcec16-1751</strain>
    </source>
</reference>
<organism evidence="11 12">
    <name type="scientific">Candidatus Avoscillospira avistercoris</name>
    <dbReference type="NCBI Taxonomy" id="2840707"/>
    <lineage>
        <taxon>Bacteria</taxon>
        <taxon>Bacillati</taxon>
        <taxon>Bacillota</taxon>
        <taxon>Clostridia</taxon>
        <taxon>Eubacteriales</taxon>
        <taxon>Oscillospiraceae</taxon>
        <taxon>Oscillospiraceae incertae sedis</taxon>
        <taxon>Candidatus Avoscillospira</taxon>
    </lineage>
</organism>
<dbReference type="Gene3D" id="3.40.50.40">
    <property type="match status" value="1"/>
</dbReference>
<evidence type="ECO:0000313" key="11">
    <source>
        <dbReference type="EMBL" id="HIS63836.1"/>
    </source>
</evidence>
<dbReference type="PROSITE" id="PS51732">
    <property type="entry name" value="ASN_GLN_ASE_3"/>
    <property type="match status" value="1"/>
</dbReference>
<dbReference type="InterPro" id="IPR006034">
    <property type="entry name" value="Asparaginase/glutaminase-like"/>
</dbReference>
<evidence type="ECO:0000256" key="8">
    <source>
        <dbReference type="PROSITE-ProRule" id="PRU10100"/>
    </source>
</evidence>
<feature type="active site" evidence="8">
    <location>
        <position position="85"/>
    </location>
</feature>
<evidence type="ECO:0000256" key="4">
    <source>
        <dbReference type="ARBA" id="ARBA00049366"/>
    </source>
</evidence>
<dbReference type="InterPro" id="IPR027475">
    <property type="entry name" value="Asparaginase/glutaminase_AS2"/>
</dbReference>
<accession>A0A9D1F864</accession>
<dbReference type="Gene3D" id="3.40.50.1170">
    <property type="entry name" value="L-asparaginase, N-terminal domain"/>
    <property type="match status" value="1"/>
</dbReference>
<dbReference type="CDD" id="cd08963">
    <property type="entry name" value="L-asparaginase_I"/>
    <property type="match status" value="1"/>
</dbReference>
<dbReference type="InterPro" id="IPR027473">
    <property type="entry name" value="L-asparaginase_C"/>
</dbReference>